<keyword evidence="2" id="KW-1185">Reference proteome</keyword>
<accession>A0A8R1XK37</accession>
<dbReference type="EMBL" id="CMVM020000337">
    <property type="status" value="NOT_ANNOTATED_CDS"/>
    <property type="molecule type" value="Genomic_DNA"/>
</dbReference>
<dbReference type="EnsemblMetazoa" id="OVOC10411.1">
    <property type="protein sequence ID" value="OVOC10411.1"/>
    <property type="gene ID" value="WBGene00247220"/>
</dbReference>
<reference evidence="1" key="2">
    <citation type="submission" date="2022-06" db="UniProtKB">
        <authorList>
            <consortium name="EnsemblMetazoa"/>
        </authorList>
    </citation>
    <scope>IDENTIFICATION</scope>
</reference>
<evidence type="ECO:0000313" key="1">
    <source>
        <dbReference type="EnsemblMetazoa" id="OVOC10411.1"/>
    </source>
</evidence>
<dbReference type="Proteomes" id="UP000024404">
    <property type="component" value="Unassembled WGS sequence"/>
</dbReference>
<dbReference type="EMBL" id="CMVM020000336">
    <property type="status" value="NOT_ANNOTATED_CDS"/>
    <property type="molecule type" value="Genomic_DNA"/>
</dbReference>
<name>A0A8R1XK37_ONCVO</name>
<sequence>MDDDDQMMYPADAEILNSEEEFHYPSNNSQPSTSFFATSNFLLNSSCRDRDLFMQQPIASSHGPQSTNELAALQYLALPLIQLARTELSIDPQLILSKYFETIKSLSLQPLLAAAAPSHLIPELLNSLAWDQWLCFLATTLTPAQWQLYWMNYLVLFGTLGLPQHLVNFFTTTATFNFSPPSYLLSSLQTNTTDWMIFRQQFYATTQSRNVRHSKSRNSYRRVLKQQNSTQNQNQQNIEHANYDRDATTQRFLLIIIQFF</sequence>
<protein>
    <submittedName>
        <fullName evidence="1">Uncharacterized protein</fullName>
    </submittedName>
</protein>
<dbReference type="AlphaFoldDB" id="A0A8R1XK37"/>
<organism evidence="1 2">
    <name type="scientific">Onchocerca volvulus</name>
    <dbReference type="NCBI Taxonomy" id="6282"/>
    <lineage>
        <taxon>Eukaryota</taxon>
        <taxon>Metazoa</taxon>
        <taxon>Ecdysozoa</taxon>
        <taxon>Nematoda</taxon>
        <taxon>Chromadorea</taxon>
        <taxon>Rhabditida</taxon>
        <taxon>Spirurina</taxon>
        <taxon>Spiruromorpha</taxon>
        <taxon>Filarioidea</taxon>
        <taxon>Onchocercidae</taxon>
        <taxon>Onchocerca</taxon>
    </lineage>
</organism>
<dbReference type="OMA" id="LYWMNYL"/>
<reference evidence="2" key="1">
    <citation type="submission" date="2013-10" db="EMBL/GenBank/DDBJ databases">
        <title>Genome sequencing of Onchocerca volvulus.</title>
        <authorList>
            <person name="Cotton J."/>
            <person name="Tsai J."/>
            <person name="Stanley E."/>
            <person name="Tracey A."/>
            <person name="Holroyd N."/>
            <person name="Lustigman S."/>
            <person name="Berriman M."/>
        </authorList>
    </citation>
    <scope>NUCLEOTIDE SEQUENCE</scope>
</reference>
<proteinExistence type="predicted"/>
<evidence type="ECO:0000313" key="2">
    <source>
        <dbReference type="Proteomes" id="UP000024404"/>
    </source>
</evidence>